<keyword evidence="2" id="KW-1185">Reference proteome</keyword>
<name>A0ABM3G1E3_NEOLC</name>
<feature type="chain" id="PRO_5047040106" evidence="1">
    <location>
        <begin position="26"/>
        <end position="285"/>
    </location>
</feature>
<evidence type="ECO:0000256" key="1">
    <source>
        <dbReference type="SAM" id="SignalP"/>
    </source>
</evidence>
<feature type="signal peptide" evidence="1">
    <location>
        <begin position="1"/>
        <end position="25"/>
    </location>
</feature>
<gene>
    <name evidence="3" type="primary">LOC107223670</name>
</gene>
<proteinExistence type="predicted"/>
<evidence type="ECO:0000313" key="3">
    <source>
        <dbReference type="RefSeq" id="XP_046594089.1"/>
    </source>
</evidence>
<reference evidence="3" key="1">
    <citation type="submission" date="2025-08" db="UniProtKB">
        <authorList>
            <consortium name="RefSeq"/>
        </authorList>
    </citation>
    <scope>IDENTIFICATION</scope>
    <source>
        <tissue evidence="3">Thorax and Abdomen</tissue>
    </source>
</reference>
<dbReference type="GeneID" id="107223670"/>
<keyword evidence="1" id="KW-0732">Signal</keyword>
<sequence>MIKNTFVIDHKLVLTLLLTTLIVDGGSLTKQESPEVKTSRNIKRSPLELGLVSFELDPSHGGHFRVIHKSIPVTSKSRTISTTSTVSSEKHPAGDRVLIPVDLANNEHHVIFPIVDKIHQIDPRVVVDHKELLLDHAAKVVLDQKHLVLDRSSEKTIVLAPRPLVLSPSGHRNLIVGEPNSHTVFFAHKPVLVGRNEHGTNVLVHSRSKTLVHKNIGLGGNRAVLRTPKNQIHEIIVHRHVSKPVPDHEDEDHNVNVFRSHYGGFGVGLNYGGHGAGHGFHVPVF</sequence>
<evidence type="ECO:0000313" key="2">
    <source>
        <dbReference type="Proteomes" id="UP000829291"/>
    </source>
</evidence>
<protein>
    <submittedName>
        <fullName evidence="3">Uncharacterized protein LOC107223670 isoform X1</fullName>
    </submittedName>
</protein>
<dbReference type="Proteomes" id="UP000829291">
    <property type="component" value="Chromosome 4"/>
</dbReference>
<dbReference type="RefSeq" id="XP_046594089.1">
    <property type="nucleotide sequence ID" value="XM_046738133.1"/>
</dbReference>
<organism evidence="2 3">
    <name type="scientific">Neodiprion lecontei</name>
    <name type="common">Redheaded pine sawfly</name>
    <dbReference type="NCBI Taxonomy" id="441921"/>
    <lineage>
        <taxon>Eukaryota</taxon>
        <taxon>Metazoa</taxon>
        <taxon>Ecdysozoa</taxon>
        <taxon>Arthropoda</taxon>
        <taxon>Hexapoda</taxon>
        <taxon>Insecta</taxon>
        <taxon>Pterygota</taxon>
        <taxon>Neoptera</taxon>
        <taxon>Endopterygota</taxon>
        <taxon>Hymenoptera</taxon>
        <taxon>Tenthredinoidea</taxon>
        <taxon>Diprionidae</taxon>
        <taxon>Diprioninae</taxon>
        <taxon>Neodiprion</taxon>
    </lineage>
</organism>
<accession>A0ABM3G1E3</accession>